<feature type="coiled-coil region" evidence="1">
    <location>
        <begin position="100"/>
        <end position="141"/>
    </location>
</feature>
<accession>A0A7M1B395</accession>
<evidence type="ECO:0000313" key="2">
    <source>
        <dbReference type="EMBL" id="QOP44184.1"/>
    </source>
</evidence>
<dbReference type="RefSeq" id="WP_193150344.1">
    <property type="nucleotide sequence ID" value="NZ_CP041235.1"/>
</dbReference>
<sequence length="162" mass="18881">MAKVGNPKLSEIAKSRKERTEYLIREAVRQLENTFEMKSIKAVAAKTKEIDETGKGISEATFRNKELVHIQSLMIELRIGKYEAIAVSSSVQERSMADELLNIKKELKKKELEMKKIKERNKKLKDKVNELTFSNEELRTALYEMEFKQKMKLNFTPKNNNI</sequence>
<dbReference type="AlphaFoldDB" id="A0A7M1B395"/>
<name>A0A7M1B395_9BACT</name>
<proteinExistence type="predicted"/>
<gene>
    <name evidence="2" type="ORF">FJR45_09610</name>
</gene>
<dbReference type="EMBL" id="CP041235">
    <property type="protein sequence ID" value="QOP44184.1"/>
    <property type="molecule type" value="Genomic_DNA"/>
</dbReference>
<protein>
    <submittedName>
        <fullName evidence="2">Uncharacterized protein</fullName>
    </submittedName>
</protein>
<reference evidence="2 3" key="1">
    <citation type="submission" date="2019-06" db="EMBL/GenBank/DDBJ databases">
        <title>Sulfurimonas gotlandica sp. nov., a chemoautotrophic and psychrotolerant epsilonproteobacterium isolated from a pelagic redoxcline, and an emended description of the genus Sulfurimonas.</title>
        <authorList>
            <person name="Wang S."/>
            <person name="Jiang L."/>
            <person name="Shao Z."/>
        </authorList>
    </citation>
    <scope>NUCLEOTIDE SEQUENCE [LARGE SCALE GENOMIC DNA]</scope>
    <source>
        <strain evidence="2 3">S2-6</strain>
    </source>
</reference>
<keyword evidence="1" id="KW-0175">Coiled coil</keyword>
<organism evidence="2 3">
    <name type="scientific">Sulfurimonas sediminis</name>
    <dbReference type="NCBI Taxonomy" id="2590020"/>
    <lineage>
        <taxon>Bacteria</taxon>
        <taxon>Pseudomonadati</taxon>
        <taxon>Campylobacterota</taxon>
        <taxon>Epsilonproteobacteria</taxon>
        <taxon>Campylobacterales</taxon>
        <taxon>Sulfurimonadaceae</taxon>
        <taxon>Sulfurimonas</taxon>
    </lineage>
</organism>
<dbReference type="Proteomes" id="UP000593719">
    <property type="component" value="Chromosome"/>
</dbReference>
<evidence type="ECO:0000256" key="1">
    <source>
        <dbReference type="SAM" id="Coils"/>
    </source>
</evidence>
<dbReference type="KEGG" id="ssei:FJR45_09610"/>
<evidence type="ECO:0000313" key="3">
    <source>
        <dbReference type="Proteomes" id="UP000593719"/>
    </source>
</evidence>
<keyword evidence="3" id="KW-1185">Reference proteome</keyword>